<evidence type="ECO:0000256" key="1">
    <source>
        <dbReference type="ARBA" id="ARBA00004412"/>
    </source>
</evidence>
<evidence type="ECO:0000256" key="3">
    <source>
        <dbReference type="ARBA" id="ARBA00022753"/>
    </source>
</evidence>
<dbReference type="PANTHER" id="PTHR21448">
    <property type="entry name" value="SMOOTH MUSCLE MYOSIN HEAVY CHAIN-RELATED"/>
    <property type="match status" value="1"/>
</dbReference>
<feature type="coiled-coil region" evidence="9">
    <location>
        <begin position="6"/>
        <end position="133"/>
    </location>
</feature>
<feature type="coiled-coil region" evidence="9">
    <location>
        <begin position="170"/>
        <end position="197"/>
    </location>
</feature>
<dbReference type="GO" id="GO:0005769">
    <property type="term" value="C:early endosome"/>
    <property type="evidence" value="ECO:0007669"/>
    <property type="project" value="UniProtKB-SubCell"/>
</dbReference>
<name>A0A2B4SE51_STYPI</name>
<dbReference type="Proteomes" id="UP000225706">
    <property type="component" value="Unassembled WGS sequence"/>
</dbReference>
<evidence type="ECO:0000256" key="10">
    <source>
        <dbReference type="SAM" id="MobiDB-lite"/>
    </source>
</evidence>
<dbReference type="PANTHER" id="PTHR21448:SF0">
    <property type="entry name" value="PROTEIN PHOSPHATASE 1 REGULATORY SUBUNIT 21"/>
    <property type="match status" value="1"/>
</dbReference>
<evidence type="ECO:0000256" key="4">
    <source>
        <dbReference type="ARBA" id="ARBA00022884"/>
    </source>
</evidence>
<evidence type="ECO:0000256" key="6">
    <source>
        <dbReference type="ARBA" id="ARBA00031361"/>
    </source>
</evidence>
<evidence type="ECO:0000256" key="2">
    <source>
        <dbReference type="ARBA" id="ARBA00020102"/>
    </source>
</evidence>
<dbReference type="InterPro" id="IPR019348">
    <property type="entry name" value="PPP1R21_six_helix"/>
</dbReference>
<dbReference type="Pfam" id="PF10212">
    <property type="entry name" value="PPP1R21_helical"/>
    <property type="match status" value="1"/>
</dbReference>
<proteinExistence type="predicted"/>
<dbReference type="Pfam" id="PF10205">
    <property type="entry name" value="KLRAQ"/>
    <property type="match status" value="1"/>
</dbReference>
<dbReference type="SMART" id="SM01254">
    <property type="entry name" value="KLRAQ"/>
    <property type="match status" value="1"/>
</dbReference>
<comment type="subcellular location">
    <subcellularLocation>
        <location evidence="1">Early endosome</location>
    </subcellularLocation>
</comment>
<dbReference type="EMBL" id="LSMT01000074">
    <property type="protein sequence ID" value="PFX28954.1"/>
    <property type="molecule type" value="Genomic_DNA"/>
</dbReference>
<comment type="caution">
    <text evidence="12">The sequence shown here is derived from an EMBL/GenBank/DDBJ whole genome shotgun (WGS) entry which is preliminary data.</text>
</comment>
<dbReference type="GO" id="GO:0003723">
    <property type="term" value="F:RNA binding"/>
    <property type="evidence" value="ECO:0007669"/>
    <property type="project" value="UniProtKB-KW"/>
</dbReference>
<keyword evidence="5 9" id="KW-0175">Coiled coil</keyword>
<dbReference type="InterPro" id="IPR049372">
    <property type="entry name" value="PPP1R21_C"/>
</dbReference>
<gene>
    <name evidence="12" type="primary">PPP1R21</name>
    <name evidence="12" type="ORF">AWC38_SpisGene6314</name>
</gene>
<evidence type="ECO:0000313" key="13">
    <source>
        <dbReference type="Proteomes" id="UP000225706"/>
    </source>
</evidence>
<feature type="coiled-coil region" evidence="9">
    <location>
        <begin position="561"/>
        <end position="616"/>
    </location>
</feature>
<keyword evidence="4" id="KW-0694">RNA-binding</keyword>
<dbReference type="InterPro" id="IPR040024">
    <property type="entry name" value="PPP1R21"/>
</dbReference>
<dbReference type="InterPro" id="IPR019343">
    <property type="entry name" value="PPP1R21_N"/>
</dbReference>
<evidence type="ECO:0000256" key="5">
    <source>
        <dbReference type="ARBA" id="ARBA00023054"/>
    </source>
</evidence>
<evidence type="ECO:0000256" key="9">
    <source>
        <dbReference type="SAM" id="Coils"/>
    </source>
</evidence>
<dbReference type="GO" id="GO:0016020">
    <property type="term" value="C:membrane"/>
    <property type="evidence" value="ECO:0007669"/>
    <property type="project" value="TreeGrafter"/>
</dbReference>
<sequence length="787" mass="89074">MMSADSQTLQAKYQKLAAEFAKQRAQNTVLKKAVIEEQEKTKTLQETLRQKDQAIRKYEQEIDSLQFRNDQLSKRVAVLQEELDDYDGKNRRGKSRIDGVAKGDVNDVKDQELQIKIQENERLQRELYETTQEHRGTILTLQEKLESFERNSTDHQKILDEANGKHKMVVDKLNEERALLEAKLHKTEEELKVASLKAEKGHQQLKLLHKEMTSRYDDVSKVVTEKLPFNDTSIRELNKLNVPTHDRRHQVKAKELICQAVELVRELVSGMSNFLTYTEQRLKTFFVESAQLQISPVTQKFCDYLHGNATVLRAVDQAFVSFYSSIKTDSLISLETIPGFYDFSEAFHRYSNYLKKLLPYFVLSTSEECKASTCSTTLEAYNNALLHSLRKLITVFNKIDTHIGALASASSGSEGILSTNYNVSFMHLNSALQELHECVKVLSTNFQSKVSLEHQLPTATQTMKSTDECIVSSLVSLLTTSAKIGKFMSGNLDFLSTNSGVRTRGMTSAAESELTSSPAVLEFRHHAADYIQKLMRPSPESVPYRVALRNHKVLISSTESKDSLEQQIALTREKVSKLEQAKEHWMLESQLSQVKYEKEVKKVRVLEEEINKLQTAKGVLPAVDGLSSISDETGSTSSHSSMTSHSYEVQAPPSDLGEVALLNQAEGAEDVTRETLIKNHFTQRVAQLTSQMQFAESKTVSITAECRALYRRMKQAEKTKQELAKNLKTATSKVSQLEDEAETIKRSYETQLSMMSDHLCGMNEKLTSQQDEIEALKGGKTKKGKQR</sequence>
<evidence type="ECO:0000259" key="11">
    <source>
        <dbReference type="SMART" id="SM01254"/>
    </source>
</evidence>
<dbReference type="STRING" id="50429.A0A2B4SE51"/>
<reference evidence="13" key="1">
    <citation type="journal article" date="2017" name="bioRxiv">
        <title>Comparative analysis of the genomes of Stylophora pistillata and Acropora digitifera provides evidence for extensive differences between species of corals.</title>
        <authorList>
            <person name="Voolstra C.R."/>
            <person name="Li Y."/>
            <person name="Liew Y.J."/>
            <person name="Baumgarten S."/>
            <person name="Zoccola D."/>
            <person name="Flot J.-F."/>
            <person name="Tambutte S."/>
            <person name="Allemand D."/>
            <person name="Aranda M."/>
        </authorList>
    </citation>
    <scope>NUCLEOTIDE SEQUENCE [LARGE SCALE GENOMIC DNA]</scope>
</reference>
<keyword evidence="13" id="KW-1185">Reference proteome</keyword>
<feature type="coiled-coil region" evidence="9">
    <location>
        <begin position="678"/>
        <end position="747"/>
    </location>
</feature>
<dbReference type="OrthoDB" id="5566667at2759"/>
<accession>A0A2B4SE51</accession>
<evidence type="ECO:0000313" key="12">
    <source>
        <dbReference type="EMBL" id="PFX28954.1"/>
    </source>
</evidence>
<organism evidence="12 13">
    <name type="scientific">Stylophora pistillata</name>
    <name type="common">Smooth cauliflower coral</name>
    <dbReference type="NCBI Taxonomy" id="50429"/>
    <lineage>
        <taxon>Eukaryota</taxon>
        <taxon>Metazoa</taxon>
        <taxon>Cnidaria</taxon>
        <taxon>Anthozoa</taxon>
        <taxon>Hexacorallia</taxon>
        <taxon>Scleractinia</taxon>
        <taxon>Astrocoeniina</taxon>
        <taxon>Pocilloporidae</taxon>
        <taxon>Stylophora</taxon>
    </lineage>
</organism>
<keyword evidence="3" id="KW-0967">Endosome</keyword>
<feature type="domain" description="Protein phosphatase 1 regulatory subunit 21 N-terminal" evidence="11">
    <location>
        <begin position="14"/>
        <end position="113"/>
    </location>
</feature>
<evidence type="ECO:0000256" key="8">
    <source>
        <dbReference type="ARBA" id="ARBA00044824"/>
    </source>
</evidence>
<protein>
    <recommendedName>
        <fullName evidence="2">Protein phosphatase 1 regulatory subunit 21</fullName>
    </recommendedName>
    <alternativeName>
        <fullName evidence="7">Coiled-coil domain-containing protein 128</fullName>
    </alternativeName>
    <alternativeName>
        <fullName evidence="8">Ferry endosomal RAB5 effector complex subunit 2</fullName>
    </alternativeName>
    <alternativeName>
        <fullName evidence="6">KLRAQ motif-containing protein 1</fullName>
    </alternativeName>
</protein>
<dbReference type="AlphaFoldDB" id="A0A2B4SE51"/>
<evidence type="ECO:0000256" key="7">
    <source>
        <dbReference type="ARBA" id="ARBA00031617"/>
    </source>
</evidence>
<feature type="compositionally biased region" description="Low complexity" evidence="10">
    <location>
        <begin position="630"/>
        <end position="646"/>
    </location>
</feature>
<dbReference type="Pfam" id="PF21636">
    <property type="entry name" value="PPP1R21_C"/>
    <property type="match status" value="1"/>
</dbReference>
<feature type="region of interest" description="Disordered" evidence="10">
    <location>
        <begin position="630"/>
        <end position="650"/>
    </location>
</feature>